<proteinExistence type="inferred from homology"/>
<evidence type="ECO:0000313" key="2">
    <source>
        <dbReference type="EMBL" id="MDQ0145804.1"/>
    </source>
</evidence>
<reference evidence="2 3" key="1">
    <citation type="submission" date="2023-07" db="EMBL/GenBank/DDBJ databases">
        <title>Sorghum-associated microbial communities from plants grown in Nebraska, USA.</title>
        <authorList>
            <person name="Schachtman D."/>
        </authorList>
    </citation>
    <scope>NUCLEOTIDE SEQUENCE [LARGE SCALE GENOMIC DNA]</scope>
    <source>
        <strain evidence="2 3">DS1001</strain>
    </source>
</reference>
<dbReference type="Proteomes" id="UP001239267">
    <property type="component" value="Unassembled WGS sequence"/>
</dbReference>
<dbReference type="InterPro" id="IPR020915">
    <property type="entry name" value="UPF0311"/>
</dbReference>
<evidence type="ECO:0000256" key="1">
    <source>
        <dbReference type="HAMAP-Rule" id="MF_00775"/>
    </source>
</evidence>
<comment type="similarity">
    <text evidence="1">Belongs to the UPF0311 family.</text>
</comment>
<dbReference type="Pfam" id="PF11578">
    <property type="entry name" value="DUF3237"/>
    <property type="match status" value="1"/>
</dbReference>
<name>A0AAJ1SU77_9MICC</name>
<organism evidence="2 3">
    <name type="scientific">Pseudarthrobacter niigatensis</name>
    <dbReference type="NCBI Taxonomy" id="369935"/>
    <lineage>
        <taxon>Bacteria</taxon>
        <taxon>Bacillati</taxon>
        <taxon>Actinomycetota</taxon>
        <taxon>Actinomycetes</taxon>
        <taxon>Micrococcales</taxon>
        <taxon>Micrococcaceae</taxon>
        <taxon>Pseudarthrobacter</taxon>
    </lineage>
</organism>
<dbReference type="AlphaFoldDB" id="A0AAJ1SU77"/>
<comment type="caution">
    <text evidence="2">The sequence shown here is derived from an EMBL/GenBank/DDBJ whole genome shotgun (WGS) entry which is preliminary data.</text>
</comment>
<gene>
    <name evidence="2" type="ORF">J2T23_001696</name>
</gene>
<dbReference type="RefSeq" id="WP_307358877.1">
    <property type="nucleotide sequence ID" value="NZ_JAUSTB010000004.1"/>
</dbReference>
<dbReference type="HAMAP" id="MF_00775">
    <property type="entry name" value="UPF0311"/>
    <property type="match status" value="1"/>
</dbReference>
<dbReference type="EMBL" id="JAUSTB010000004">
    <property type="protein sequence ID" value="MDQ0145804.1"/>
    <property type="molecule type" value="Genomic_DNA"/>
</dbReference>
<sequence>MSTRVPPPLEFLTELRVMVETPIDVGPAPTGHRRIIPITGGLMTGPALSGTVLPGGADFQTLHSPELTELDARYVVEAEDGALIHVHNSALRYGSAADIARLNRGDAVDPDAIYFRCSLRFSTASEAWGWLNHIVAVGTGERYPDSVKIAVFIVR</sequence>
<accession>A0AAJ1SU77</accession>
<dbReference type="Gene3D" id="2.40.160.20">
    <property type="match status" value="1"/>
</dbReference>
<evidence type="ECO:0000313" key="3">
    <source>
        <dbReference type="Proteomes" id="UP001239267"/>
    </source>
</evidence>
<dbReference type="PANTHER" id="PTHR37315">
    <property type="entry name" value="UPF0311 PROTEIN BLR7842"/>
    <property type="match status" value="1"/>
</dbReference>
<keyword evidence="3" id="KW-1185">Reference proteome</keyword>
<dbReference type="PANTHER" id="PTHR37315:SF1">
    <property type="entry name" value="UPF0311 PROTEIN BLR7842"/>
    <property type="match status" value="1"/>
</dbReference>
<protein>
    <recommendedName>
        <fullName evidence="1">UPF0311 protein J2T23_001696</fullName>
    </recommendedName>
</protein>